<dbReference type="Proteomes" id="UP000694845">
    <property type="component" value="Unplaced"/>
</dbReference>
<accession>A0A8B7XSA4</accession>
<keyword evidence="2 6" id="KW-0812">Transmembrane</keyword>
<proteinExistence type="inferred from homology"/>
<evidence type="ECO:0000256" key="5">
    <source>
        <dbReference type="ARBA" id="ARBA00093776"/>
    </source>
</evidence>
<dbReference type="RefSeq" id="XP_022083740.1">
    <property type="nucleotide sequence ID" value="XM_022228048.1"/>
</dbReference>
<keyword evidence="4 6" id="KW-0472">Membrane</keyword>
<dbReference type="PANTHER" id="PTHR31056:SF1">
    <property type="entry name" value="TRANSMEMBRANE PROTEIN 179B"/>
    <property type="match status" value="1"/>
</dbReference>
<feature type="chain" id="PRO_5044665470" evidence="7">
    <location>
        <begin position="24"/>
        <end position="198"/>
    </location>
</feature>
<evidence type="ECO:0000313" key="8">
    <source>
        <dbReference type="Proteomes" id="UP000694845"/>
    </source>
</evidence>
<keyword evidence="8" id="KW-1185">Reference proteome</keyword>
<dbReference type="AlphaFoldDB" id="A0A8B7XSA4"/>
<evidence type="ECO:0000313" key="9">
    <source>
        <dbReference type="RefSeq" id="XP_022083738.1"/>
    </source>
</evidence>
<dbReference type="Pfam" id="PF26158">
    <property type="entry name" value="Claudin_TMEM179-179B"/>
    <property type="match status" value="1"/>
</dbReference>
<evidence type="ECO:0000256" key="6">
    <source>
        <dbReference type="SAM" id="Phobius"/>
    </source>
</evidence>
<evidence type="ECO:0000256" key="2">
    <source>
        <dbReference type="ARBA" id="ARBA00022692"/>
    </source>
</evidence>
<organism evidence="8 9">
    <name type="scientific">Acanthaster planci</name>
    <name type="common">Crown-of-thorns starfish</name>
    <dbReference type="NCBI Taxonomy" id="133434"/>
    <lineage>
        <taxon>Eukaryota</taxon>
        <taxon>Metazoa</taxon>
        <taxon>Echinodermata</taxon>
        <taxon>Eleutherozoa</taxon>
        <taxon>Asterozoa</taxon>
        <taxon>Asteroidea</taxon>
        <taxon>Valvatacea</taxon>
        <taxon>Valvatida</taxon>
        <taxon>Acanthasteridae</taxon>
        <taxon>Acanthaster</taxon>
    </lineage>
</organism>
<keyword evidence="7" id="KW-0732">Signal</keyword>
<sequence>MTSAMSRCLILLETVFLLAAVAAGLTASISLLLARDEIPDSNCLLYGTFNWTGAAVEGDKPRCDLSLCFQFVVCGVGLVSAIYRCLNIPCEKLDIKCLRVLSIVIYLLCVVCVLIESILVYVGVVRFCDSMIETNPDLPEDSSCDNSQLVFNEQNGTDAKFYDFLKMSTIASWVSLVTWLILTVIACFAMCCRQDEYA</sequence>
<protein>
    <submittedName>
        <fullName evidence="9 10">Uncharacterized protein LOC110975504 isoform X2</fullName>
    </submittedName>
</protein>
<evidence type="ECO:0000256" key="4">
    <source>
        <dbReference type="ARBA" id="ARBA00023136"/>
    </source>
</evidence>
<evidence type="ECO:0000256" key="3">
    <source>
        <dbReference type="ARBA" id="ARBA00022989"/>
    </source>
</evidence>
<keyword evidence="3 6" id="KW-1133">Transmembrane helix</keyword>
<reference evidence="9 10" key="1">
    <citation type="submission" date="2025-04" db="UniProtKB">
        <authorList>
            <consortium name="RefSeq"/>
        </authorList>
    </citation>
    <scope>IDENTIFICATION</scope>
</reference>
<comment type="subcellular location">
    <subcellularLocation>
        <location evidence="1">Membrane</location>
        <topology evidence="1">Multi-pass membrane protein</topology>
    </subcellularLocation>
</comment>
<gene>
    <name evidence="9 10 11" type="primary">LOC110975504</name>
</gene>
<dbReference type="OrthoDB" id="10441696at2759"/>
<dbReference type="GeneID" id="110975504"/>
<evidence type="ECO:0000313" key="10">
    <source>
        <dbReference type="RefSeq" id="XP_022083739.1"/>
    </source>
</evidence>
<feature type="transmembrane region" description="Helical" evidence="6">
    <location>
        <begin position="69"/>
        <end position="86"/>
    </location>
</feature>
<feature type="signal peptide" evidence="7">
    <location>
        <begin position="1"/>
        <end position="23"/>
    </location>
</feature>
<feature type="transmembrane region" description="Helical" evidence="6">
    <location>
        <begin position="170"/>
        <end position="192"/>
    </location>
</feature>
<dbReference type="RefSeq" id="XP_022083738.1">
    <property type="nucleotide sequence ID" value="XM_022228046.1"/>
</dbReference>
<evidence type="ECO:0000313" key="11">
    <source>
        <dbReference type="RefSeq" id="XP_022083740.1"/>
    </source>
</evidence>
<evidence type="ECO:0000256" key="7">
    <source>
        <dbReference type="SAM" id="SignalP"/>
    </source>
</evidence>
<evidence type="ECO:0000256" key="1">
    <source>
        <dbReference type="ARBA" id="ARBA00004141"/>
    </source>
</evidence>
<dbReference type="RefSeq" id="XP_022083739.1">
    <property type="nucleotide sequence ID" value="XM_022228047.1"/>
</dbReference>
<comment type="similarity">
    <text evidence="5">Belongs to the TMEM179 family.</text>
</comment>
<dbReference type="OMA" id="RCLNIPC"/>
<name>A0A8B7XSA4_ACAPL</name>
<dbReference type="PANTHER" id="PTHR31056">
    <property type="entry name" value="TRANSMEMBRANE PROTEIN 179B"/>
    <property type="match status" value="1"/>
</dbReference>
<feature type="transmembrane region" description="Helical" evidence="6">
    <location>
        <begin position="98"/>
        <end position="122"/>
    </location>
</feature>
<dbReference type="InterPro" id="IPR029776">
    <property type="entry name" value="TMEM179B"/>
</dbReference>
<dbReference type="InterPro" id="IPR059010">
    <property type="entry name" value="TMEM179-179B"/>
</dbReference>